<keyword evidence="1" id="KW-0732">Signal</keyword>
<reference evidence="3" key="1">
    <citation type="submission" date="2016-12" db="EMBL/GenBank/DDBJ databases">
        <title>Comparative genomic analysis reveals the diversity, evolution, and environmental adaptation strategies of the genus Vibrio.</title>
        <authorList>
            <person name="Lin H."/>
            <person name="Wang X."/>
            <person name="Zhang X.-H."/>
        </authorList>
    </citation>
    <scope>NUCLEOTIDE SEQUENCE [LARGE SCALE GENOMIC DNA]</scope>
    <source>
        <strain evidence="3">QT6D1</strain>
    </source>
</reference>
<evidence type="ECO:0000256" key="1">
    <source>
        <dbReference type="SAM" id="SignalP"/>
    </source>
</evidence>
<accession>A0AAN1FHF9</accession>
<dbReference type="InterPro" id="IPR022231">
    <property type="entry name" value="DUF3757"/>
</dbReference>
<dbReference type="RefSeq" id="WP_088877164.1">
    <property type="nucleotide sequence ID" value="NZ_CP018308.1"/>
</dbReference>
<feature type="signal peptide" evidence="1">
    <location>
        <begin position="1"/>
        <end position="19"/>
    </location>
</feature>
<gene>
    <name evidence="2" type="ORF">BSZ05_13475</name>
</gene>
<dbReference type="KEGG" id="vsh:BSZ05_13475"/>
<dbReference type="EMBL" id="CP018308">
    <property type="protein sequence ID" value="ASI90714.1"/>
    <property type="molecule type" value="Genomic_DNA"/>
</dbReference>
<dbReference type="AlphaFoldDB" id="A0AAN1FHF9"/>
<evidence type="ECO:0000313" key="3">
    <source>
        <dbReference type="Proteomes" id="UP000197092"/>
    </source>
</evidence>
<name>A0AAN1FHF9_9VIBR</name>
<feature type="chain" id="PRO_5042909998" description="DUF3757 domain-containing protein" evidence="1">
    <location>
        <begin position="20"/>
        <end position="145"/>
    </location>
</feature>
<protein>
    <recommendedName>
        <fullName evidence="4">DUF3757 domain-containing protein</fullName>
    </recommendedName>
</protein>
<evidence type="ECO:0000313" key="2">
    <source>
        <dbReference type="EMBL" id="ASI90714.1"/>
    </source>
</evidence>
<dbReference type="Pfam" id="PF12582">
    <property type="entry name" value="DUF3757"/>
    <property type="match status" value="1"/>
</dbReference>
<dbReference type="Proteomes" id="UP000197092">
    <property type="component" value="Chromosome 1"/>
</dbReference>
<evidence type="ECO:0008006" key="4">
    <source>
        <dbReference type="Google" id="ProtNLM"/>
    </source>
</evidence>
<organism evidence="2 3">
    <name type="scientific">Vibrio mediterranei</name>
    <dbReference type="NCBI Taxonomy" id="689"/>
    <lineage>
        <taxon>Bacteria</taxon>
        <taxon>Pseudomonadati</taxon>
        <taxon>Pseudomonadota</taxon>
        <taxon>Gammaproteobacteria</taxon>
        <taxon>Vibrionales</taxon>
        <taxon>Vibrionaceae</taxon>
        <taxon>Vibrio</taxon>
    </lineage>
</organism>
<proteinExistence type="predicted"/>
<sequence>MFPIIVITVLGMLSPPVYAQATVASCPPPFSIKVINASYSGYNNIGSWFGVVIPASEYSGNVTSFRSVTVFGSDGIPLKLHRCSYNLENGIVDLFLVGDRHRHVSIENYSSHWKSVYLGGWINIYECRDDAESCLFDIEGSKAFF</sequence>